<reference evidence="2" key="1">
    <citation type="submission" date="2022-09" db="EMBL/GenBank/DDBJ databases">
        <title>Diverse halophilic archaea isolated from saline environments.</title>
        <authorList>
            <person name="Cui H.-L."/>
        </authorList>
    </citation>
    <scope>NUCLEOTIDE SEQUENCE</scope>
    <source>
        <strain evidence="2">ZS-35-S2</strain>
    </source>
</reference>
<evidence type="ECO:0000256" key="1">
    <source>
        <dbReference type="SAM" id="MobiDB-lite"/>
    </source>
</evidence>
<evidence type="ECO:0000313" key="3">
    <source>
        <dbReference type="Proteomes" id="UP001057580"/>
    </source>
</evidence>
<accession>A0A9E7R041</accession>
<protein>
    <submittedName>
        <fullName evidence="2">Uncharacterized protein</fullName>
    </submittedName>
</protein>
<dbReference type="AlphaFoldDB" id="A0A9E7R041"/>
<keyword evidence="3" id="KW-1185">Reference proteome</keyword>
<dbReference type="Proteomes" id="UP001057580">
    <property type="component" value="Chromosome"/>
</dbReference>
<gene>
    <name evidence="2" type="ORF">N0B31_13745</name>
</gene>
<proteinExistence type="predicted"/>
<feature type="compositionally biased region" description="Low complexity" evidence="1">
    <location>
        <begin position="255"/>
        <end position="265"/>
    </location>
</feature>
<dbReference type="GeneID" id="74943505"/>
<dbReference type="KEGG" id="ssai:N0B31_13745"/>
<dbReference type="EMBL" id="CP104003">
    <property type="protein sequence ID" value="UWM53201.1"/>
    <property type="molecule type" value="Genomic_DNA"/>
</dbReference>
<organism evidence="2 3">
    <name type="scientific">Salinirubellus salinus</name>
    <dbReference type="NCBI Taxonomy" id="1364945"/>
    <lineage>
        <taxon>Archaea</taxon>
        <taxon>Methanobacteriati</taxon>
        <taxon>Methanobacteriota</taxon>
        <taxon>Stenosarchaea group</taxon>
        <taxon>Halobacteria</taxon>
        <taxon>Halobacteriales</taxon>
        <taxon>Natronomonadaceae</taxon>
        <taxon>Salinirubellus</taxon>
    </lineage>
</organism>
<name>A0A9E7R041_9EURY</name>
<evidence type="ECO:0000313" key="2">
    <source>
        <dbReference type="EMBL" id="UWM53201.1"/>
    </source>
</evidence>
<sequence length="274" mass="28444">MRPAPALLALALLVCLGPTATAQPEFTATFESDAITLDEGSRNVPLSVAGRTGTNVTVTSPDLNDSTVAELFDGEQTTDGVRVFVPDDGALNVTFPARFECLSGEYRFTLGDGEATANASITVFESGESKDAFADSVTSVRPGGLAEIGLVVDRCSDAETLRVAIRSNATDFRSNVTVAPNGSGDVRGTLLFDTGNVSTDGFAVGGELSLVEADVTRPPDNGTLPTGEYDLTMSVNGTETDVATLVVESAPPTPTSTATSRPATRAPRRPARPR</sequence>
<dbReference type="RefSeq" id="WP_260592196.1">
    <property type="nucleotide sequence ID" value="NZ_CP104003.1"/>
</dbReference>
<feature type="region of interest" description="Disordered" evidence="1">
    <location>
        <begin position="248"/>
        <end position="274"/>
    </location>
</feature>